<keyword evidence="2 6" id="KW-0812">Transmembrane</keyword>
<protein>
    <submittedName>
        <fullName evidence="8">MFS transporter</fullName>
    </submittedName>
</protein>
<feature type="region of interest" description="Disordered" evidence="5">
    <location>
        <begin position="393"/>
        <end position="418"/>
    </location>
</feature>
<dbReference type="GO" id="GO:0022857">
    <property type="term" value="F:transmembrane transporter activity"/>
    <property type="evidence" value="ECO:0007669"/>
    <property type="project" value="InterPro"/>
</dbReference>
<feature type="transmembrane region" description="Helical" evidence="6">
    <location>
        <begin position="197"/>
        <end position="218"/>
    </location>
</feature>
<feature type="transmembrane region" description="Helical" evidence="6">
    <location>
        <begin position="238"/>
        <end position="259"/>
    </location>
</feature>
<dbReference type="Gene3D" id="1.20.1250.20">
    <property type="entry name" value="MFS general substrate transporter like domains"/>
    <property type="match status" value="2"/>
</dbReference>
<dbReference type="GO" id="GO:0005886">
    <property type="term" value="C:plasma membrane"/>
    <property type="evidence" value="ECO:0007669"/>
    <property type="project" value="UniProtKB-SubCell"/>
</dbReference>
<dbReference type="AlphaFoldDB" id="A0A919PGY5"/>
<evidence type="ECO:0000256" key="2">
    <source>
        <dbReference type="ARBA" id="ARBA00022692"/>
    </source>
</evidence>
<evidence type="ECO:0000256" key="6">
    <source>
        <dbReference type="SAM" id="Phobius"/>
    </source>
</evidence>
<comment type="caution">
    <text evidence="8">The sequence shown here is derived from an EMBL/GenBank/DDBJ whole genome shotgun (WGS) entry which is preliminary data.</text>
</comment>
<feature type="transmembrane region" description="Helical" evidence="6">
    <location>
        <begin position="70"/>
        <end position="89"/>
    </location>
</feature>
<feature type="compositionally biased region" description="Gly residues" evidence="5">
    <location>
        <begin position="400"/>
        <end position="412"/>
    </location>
</feature>
<feature type="transmembrane region" description="Helical" evidence="6">
    <location>
        <begin position="157"/>
        <end position="176"/>
    </location>
</feature>
<dbReference type="PANTHER" id="PTHR23514:SF13">
    <property type="entry name" value="INNER MEMBRANE PROTEIN YBJJ"/>
    <property type="match status" value="1"/>
</dbReference>
<evidence type="ECO:0000256" key="4">
    <source>
        <dbReference type="ARBA" id="ARBA00023136"/>
    </source>
</evidence>
<organism evidence="8 9">
    <name type="scientific">Dactylosporangium siamense</name>
    <dbReference type="NCBI Taxonomy" id="685454"/>
    <lineage>
        <taxon>Bacteria</taxon>
        <taxon>Bacillati</taxon>
        <taxon>Actinomycetota</taxon>
        <taxon>Actinomycetes</taxon>
        <taxon>Micromonosporales</taxon>
        <taxon>Micromonosporaceae</taxon>
        <taxon>Dactylosporangium</taxon>
    </lineage>
</organism>
<dbReference type="InterPro" id="IPR011701">
    <property type="entry name" value="MFS"/>
</dbReference>
<keyword evidence="3 6" id="KW-1133">Transmembrane helix</keyword>
<evidence type="ECO:0000256" key="3">
    <source>
        <dbReference type="ARBA" id="ARBA00022989"/>
    </source>
</evidence>
<dbReference type="PROSITE" id="PS50850">
    <property type="entry name" value="MFS"/>
    <property type="match status" value="1"/>
</dbReference>
<evidence type="ECO:0000256" key="5">
    <source>
        <dbReference type="SAM" id="MobiDB-lite"/>
    </source>
</evidence>
<feature type="transmembrane region" description="Helical" evidence="6">
    <location>
        <begin position="40"/>
        <end position="63"/>
    </location>
</feature>
<evidence type="ECO:0000313" key="9">
    <source>
        <dbReference type="Proteomes" id="UP000660611"/>
    </source>
</evidence>
<dbReference type="PANTHER" id="PTHR23514">
    <property type="entry name" value="BYPASS OF STOP CODON PROTEIN 6"/>
    <property type="match status" value="1"/>
</dbReference>
<dbReference type="InterPro" id="IPR020846">
    <property type="entry name" value="MFS_dom"/>
</dbReference>
<evidence type="ECO:0000313" key="8">
    <source>
        <dbReference type="EMBL" id="GIG43754.1"/>
    </source>
</evidence>
<dbReference type="InterPro" id="IPR051788">
    <property type="entry name" value="MFS_Transporter"/>
</dbReference>
<dbReference type="RefSeq" id="WP_203845608.1">
    <property type="nucleotide sequence ID" value="NZ_BAAAVW010000006.1"/>
</dbReference>
<feature type="domain" description="Major facilitator superfamily (MFS) profile" evidence="7">
    <location>
        <begin position="1"/>
        <end position="386"/>
    </location>
</feature>
<accession>A0A919PGY5</accession>
<reference evidence="8" key="1">
    <citation type="submission" date="2021-01" db="EMBL/GenBank/DDBJ databases">
        <title>Whole genome shotgun sequence of Dactylosporangium siamense NBRC 106093.</title>
        <authorList>
            <person name="Komaki H."/>
            <person name="Tamura T."/>
        </authorList>
    </citation>
    <scope>NUCLEOTIDE SEQUENCE</scope>
    <source>
        <strain evidence="8">NBRC 106093</strain>
    </source>
</reference>
<keyword evidence="4 6" id="KW-0472">Membrane</keyword>
<proteinExistence type="predicted"/>
<evidence type="ECO:0000256" key="1">
    <source>
        <dbReference type="ARBA" id="ARBA00004651"/>
    </source>
</evidence>
<dbReference type="SUPFAM" id="SSF103473">
    <property type="entry name" value="MFS general substrate transporter"/>
    <property type="match status" value="1"/>
</dbReference>
<dbReference type="EMBL" id="BONQ01000026">
    <property type="protein sequence ID" value="GIG43754.1"/>
    <property type="molecule type" value="Genomic_DNA"/>
</dbReference>
<name>A0A919PGY5_9ACTN</name>
<feature type="transmembrane region" description="Helical" evidence="6">
    <location>
        <begin position="364"/>
        <end position="385"/>
    </location>
</feature>
<sequence>MWTSTRLAVAGCYGLTGVLNALWGATLPATDARLDLGPARLGVALLVLGLGALVAMPLAGVLAERFTGRGLLRVVAPLLAASLAGPALAGSAGTLVAATLVFGVLLGMVNVALTVQAVDLERAERRPAMSTLHGVWALGALGGGLVTAAALRAGAGVGLIMVTGAVVAALTAADLGRRLPAPASPTAAGADGQPAPGGRAGLPLVLLLSLIGAAAFLTEGAATDWAGVYTRQVLGVDPATASLTYTMFFAAMTAVRLLGDAVRSRVRAARVVLLAGLTATTGYATVLLAPVTGGAALPVALSGWVLVGAGMALIWPVVSSTVGAAFPGRAKDLSMVTTISYGGGLIGPAVIGGVASGASLPVAMVIPAVLAAVITVIAPRVLAALTTEQPWTARQHGSGAATGRGGPAGERGGTPARR</sequence>
<dbReference type="Proteomes" id="UP000660611">
    <property type="component" value="Unassembled WGS sequence"/>
</dbReference>
<feature type="transmembrane region" description="Helical" evidence="6">
    <location>
        <begin position="303"/>
        <end position="326"/>
    </location>
</feature>
<feature type="transmembrane region" description="Helical" evidence="6">
    <location>
        <begin position="95"/>
        <end position="118"/>
    </location>
</feature>
<evidence type="ECO:0000259" key="7">
    <source>
        <dbReference type="PROSITE" id="PS50850"/>
    </source>
</evidence>
<feature type="transmembrane region" description="Helical" evidence="6">
    <location>
        <begin position="271"/>
        <end position="291"/>
    </location>
</feature>
<dbReference type="Pfam" id="PF07690">
    <property type="entry name" value="MFS_1"/>
    <property type="match status" value="1"/>
</dbReference>
<feature type="transmembrane region" description="Helical" evidence="6">
    <location>
        <begin position="130"/>
        <end position="151"/>
    </location>
</feature>
<keyword evidence="9" id="KW-1185">Reference proteome</keyword>
<feature type="transmembrane region" description="Helical" evidence="6">
    <location>
        <begin position="338"/>
        <end position="358"/>
    </location>
</feature>
<comment type="subcellular location">
    <subcellularLocation>
        <location evidence="1">Cell membrane</location>
        <topology evidence="1">Multi-pass membrane protein</topology>
    </subcellularLocation>
</comment>
<dbReference type="InterPro" id="IPR036259">
    <property type="entry name" value="MFS_trans_sf"/>
</dbReference>
<gene>
    <name evidence="8" type="ORF">Dsi01nite_017950</name>
</gene>